<feature type="chain" id="PRO_5020351555" evidence="1">
    <location>
        <begin position="19"/>
        <end position="271"/>
    </location>
</feature>
<dbReference type="AlphaFoldDB" id="A0A4D7QQJ5"/>
<feature type="signal peptide" evidence="1">
    <location>
        <begin position="1"/>
        <end position="18"/>
    </location>
</feature>
<gene>
    <name evidence="2" type="ORF">E8L99_11825</name>
</gene>
<dbReference type="OrthoDB" id="9792179at2"/>
<evidence type="ECO:0000313" key="2">
    <source>
        <dbReference type="EMBL" id="QCK86392.1"/>
    </source>
</evidence>
<dbReference type="Proteomes" id="UP000298588">
    <property type="component" value="Chromosome"/>
</dbReference>
<dbReference type="InterPro" id="IPR036465">
    <property type="entry name" value="vWFA_dom_sf"/>
</dbReference>
<evidence type="ECO:0000313" key="3">
    <source>
        <dbReference type="Proteomes" id="UP000298588"/>
    </source>
</evidence>
<organism evidence="2 3">
    <name type="scientific">Phreatobacter aquaticus</name>
    <dbReference type="NCBI Taxonomy" id="2570229"/>
    <lineage>
        <taxon>Bacteria</taxon>
        <taxon>Pseudomonadati</taxon>
        <taxon>Pseudomonadota</taxon>
        <taxon>Alphaproteobacteria</taxon>
        <taxon>Hyphomicrobiales</taxon>
        <taxon>Phreatobacteraceae</taxon>
        <taxon>Phreatobacter</taxon>
    </lineage>
</organism>
<accession>A0A4D7QQJ5</accession>
<dbReference type="Gene3D" id="3.40.50.410">
    <property type="entry name" value="von Willebrand factor, type A domain"/>
    <property type="match status" value="1"/>
</dbReference>
<protein>
    <submittedName>
        <fullName evidence="2">DUF1194 domain-containing protein</fullName>
    </submittedName>
</protein>
<dbReference type="InterPro" id="IPR010607">
    <property type="entry name" value="DUF1194"/>
</dbReference>
<name>A0A4D7QQJ5_9HYPH</name>
<reference evidence="2 3" key="1">
    <citation type="submission" date="2019-04" db="EMBL/GenBank/DDBJ databases">
        <title>Phreatobacter aquaticus sp. nov.</title>
        <authorList>
            <person name="Choi A."/>
            <person name="Baek K."/>
        </authorList>
    </citation>
    <scope>NUCLEOTIDE SEQUENCE [LARGE SCALE GENOMIC DNA]</scope>
    <source>
        <strain evidence="2 3">NMCR1094</strain>
    </source>
</reference>
<dbReference type="KEGG" id="paqt:E8L99_11825"/>
<keyword evidence="3" id="KW-1185">Reference proteome</keyword>
<sequence length="271" mass="29583">MIRSLFLALLLTAGLATPSTPQGRSAAMEVDLQLVLAVDISYSMDPEEQKLQRDGYIQAITSPDVIEAIRRGLIGKIAVTYLEWAGAFEQQVVVGWRIIDGMESARAFAAELQAKPIRRAFRTSISGALNASTALFDTSGMRSQRRVIDVSGDGSNNNGPLVEVARDAALAKGITINGLPIMLKRDPRYADVANLDAYYQDCVVGGPGHFVIPIKTTEEFVPATRRKLILEVAGIAPAWQAPVTGSAIPAQSERVDCTIGERMWRERWERN</sequence>
<proteinExistence type="predicted"/>
<keyword evidence="1" id="KW-0732">Signal</keyword>
<dbReference type="Pfam" id="PF06707">
    <property type="entry name" value="DUF1194"/>
    <property type="match status" value="1"/>
</dbReference>
<dbReference type="SUPFAM" id="SSF53300">
    <property type="entry name" value="vWA-like"/>
    <property type="match status" value="1"/>
</dbReference>
<dbReference type="RefSeq" id="WP_137099723.1">
    <property type="nucleotide sequence ID" value="NZ_CP039865.1"/>
</dbReference>
<dbReference type="EMBL" id="CP039865">
    <property type="protein sequence ID" value="QCK86392.1"/>
    <property type="molecule type" value="Genomic_DNA"/>
</dbReference>
<evidence type="ECO:0000256" key="1">
    <source>
        <dbReference type="SAM" id="SignalP"/>
    </source>
</evidence>